<evidence type="ECO:0000256" key="1">
    <source>
        <dbReference type="ARBA" id="ARBA00004117"/>
    </source>
</evidence>
<comment type="subcellular location">
    <subcellularLocation>
        <location evidence="1">Bacterial flagellum basal body</location>
    </subcellularLocation>
</comment>
<reference evidence="6 7" key="1">
    <citation type="submission" date="2019-12" db="EMBL/GenBank/DDBJ databases">
        <title>Full genome sequence of a Bacillus safensis strain isolated from commercially available natto in Indonesia.</title>
        <authorList>
            <person name="Yoshida M."/>
            <person name="Uomi M."/>
            <person name="Waturangi D."/>
            <person name="Ekaputri J.J."/>
            <person name="Setiamarga D.H.E."/>
        </authorList>
    </citation>
    <scope>NUCLEOTIDE SEQUENCE [LARGE SCALE GENOMIC DNA]</scope>
    <source>
        <strain evidence="6 7">IDN1</strain>
    </source>
</reference>
<evidence type="ECO:0000256" key="4">
    <source>
        <dbReference type="ARBA" id="ARBA00023143"/>
    </source>
</evidence>
<sequence length="84" mass="9351">MLNDASIKLDAKKKTYQGHIDFSKTGSNYSVVSSNRTSYQENGNNVDIDQEMSELAKNQIQYNALVERMSGKFNSLKTVLTGGK</sequence>
<evidence type="ECO:0000313" key="6">
    <source>
        <dbReference type="EMBL" id="BBP89336.1"/>
    </source>
</evidence>
<evidence type="ECO:0000313" key="7">
    <source>
        <dbReference type="Proteomes" id="UP000464658"/>
    </source>
</evidence>
<dbReference type="EMBL" id="AP021906">
    <property type="protein sequence ID" value="BBP89336.1"/>
    <property type="molecule type" value="Genomic_DNA"/>
</dbReference>
<evidence type="ECO:0000256" key="2">
    <source>
        <dbReference type="ARBA" id="ARBA00009677"/>
    </source>
</evidence>
<dbReference type="InterPro" id="IPR006300">
    <property type="entry name" value="FlgB"/>
</dbReference>
<evidence type="ECO:0000256" key="5">
    <source>
        <dbReference type="ARBA" id="ARBA00024934"/>
    </source>
</evidence>
<gene>
    <name evidence="6" type="ORF">BsIDN1_29540</name>
</gene>
<proteinExistence type="inferred from homology"/>
<evidence type="ECO:0000256" key="3">
    <source>
        <dbReference type="ARBA" id="ARBA00014376"/>
    </source>
</evidence>
<keyword evidence="4" id="KW-0975">Bacterial flagellum</keyword>
<accession>A0A5S9MCT2</accession>
<dbReference type="AlphaFoldDB" id="A0A5S9MCT2"/>
<comment type="function">
    <text evidence="5">Structural component of flagellum, the bacterial motility apparatus. Part of the rod structure of flagellar basal body.</text>
</comment>
<dbReference type="NCBIfam" id="TIGR01396">
    <property type="entry name" value="FlgB"/>
    <property type="match status" value="1"/>
</dbReference>
<dbReference type="GO" id="GO:0030694">
    <property type="term" value="C:bacterial-type flagellum basal body, rod"/>
    <property type="evidence" value="ECO:0007669"/>
    <property type="project" value="InterPro"/>
</dbReference>
<comment type="similarity">
    <text evidence="2">Belongs to the flagella basal body rod proteins family.</text>
</comment>
<protein>
    <recommendedName>
        <fullName evidence="3">Flagellar basal body rod protein FlgB</fullName>
    </recommendedName>
</protein>
<organism evidence="6 7">
    <name type="scientific">Bacillus safensis</name>
    <dbReference type="NCBI Taxonomy" id="561879"/>
    <lineage>
        <taxon>Bacteria</taxon>
        <taxon>Bacillati</taxon>
        <taxon>Bacillota</taxon>
        <taxon>Bacilli</taxon>
        <taxon>Bacillales</taxon>
        <taxon>Bacillaceae</taxon>
        <taxon>Bacillus</taxon>
    </lineage>
</organism>
<dbReference type="SUPFAM" id="SSF64518">
    <property type="entry name" value="Phase 1 flagellin"/>
    <property type="match status" value="1"/>
</dbReference>
<dbReference type="Proteomes" id="UP000464658">
    <property type="component" value="Chromosome"/>
</dbReference>
<name>A0A5S9MCT2_BACIA</name>
<dbReference type="GO" id="GO:0071973">
    <property type="term" value="P:bacterial-type flagellum-dependent cell motility"/>
    <property type="evidence" value="ECO:0007669"/>
    <property type="project" value="InterPro"/>
</dbReference>